<gene>
    <name evidence="2" type="ORF">KTT_39440</name>
</gene>
<comment type="caution">
    <text evidence="2">The sequence shown here is derived from an EMBL/GenBank/DDBJ whole genome shotgun (WGS) entry which is preliminary data.</text>
</comment>
<dbReference type="InterPro" id="IPR041916">
    <property type="entry name" value="Anti_sigma_zinc_sf"/>
</dbReference>
<feature type="transmembrane region" description="Helical" evidence="1">
    <location>
        <begin position="105"/>
        <end position="125"/>
    </location>
</feature>
<dbReference type="RefSeq" id="WP_126581562.1">
    <property type="nucleotide sequence ID" value="NZ_BIFR01000001.1"/>
</dbReference>
<dbReference type="Proteomes" id="UP000287352">
    <property type="component" value="Unassembled WGS sequence"/>
</dbReference>
<dbReference type="EMBL" id="BIFR01000001">
    <property type="protein sequence ID" value="GCE14085.1"/>
    <property type="molecule type" value="Genomic_DNA"/>
</dbReference>
<keyword evidence="1" id="KW-1133">Transmembrane helix</keyword>
<evidence type="ECO:0000313" key="3">
    <source>
        <dbReference type="Proteomes" id="UP000287352"/>
    </source>
</evidence>
<evidence type="ECO:0008006" key="4">
    <source>
        <dbReference type="Google" id="ProtNLM"/>
    </source>
</evidence>
<reference evidence="3" key="1">
    <citation type="submission" date="2018-12" db="EMBL/GenBank/DDBJ databases">
        <title>Tengunoibacter tsumagoiensis gen. nov., sp. nov., Dictyobacter kobayashii sp. nov., D. alpinus sp. nov., and D. joshuensis sp. nov. and description of Dictyobacteraceae fam. nov. within the order Ktedonobacterales isolated from Tengu-no-mugimeshi.</title>
        <authorList>
            <person name="Wang C.M."/>
            <person name="Zheng Y."/>
            <person name="Sakai Y."/>
            <person name="Toyoda A."/>
            <person name="Minakuchi Y."/>
            <person name="Abe K."/>
            <person name="Yokota A."/>
            <person name="Yabe S."/>
        </authorList>
    </citation>
    <scope>NUCLEOTIDE SEQUENCE [LARGE SCALE GENOMIC DNA]</scope>
    <source>
        <strain evidence="3">Uno3</strain>
    </source>
</reference>
<protein>
    <recommendedName>
        <fullName evidence="4">Zinc-finger domain-containing protein</fullName>
    </recommendedName>
</protein>
<keyword evidence="1" id="KW-0812">Transmembrane</keyword>
<evidence type="ECO:0000256" key="1">
    <source>
        <dbReference type="SAM" id="Phobius"/>
    </source>
</evidence>
<proteinExistence type="predicted"/>
<evidence type="ECO:0000313" key="2">
    <source>
        <dbReference type="EMBL" id="GCE14085.1"/>
    </source>
</evidence>
<dbReference type="Gene3D" id="1.10.10.1320">
    <property type="entry name" value="Anti-sigma factor, zinc-finger domain"/>
    <property type="match status" value="1"/>
</dbReference>
<keyword evidence="3" id="KW-1185">Reference proteome</keyword>
<sequence length="313" mass="35144">MNNTHLPILPSTGERGPEVCEIIRLYLAVWDDLSPLQREQVMGHVHSCQGCTEELRLLQQVTNLVATMETSSPSARVDAAIRAAIAARGMQQNVQASFKVRFPRFLSLAGALAAVALIVLVLLLVHPFGGSEKAFALPANLTWQPYVLYHTQTMKSSDGQTYQVISYHDMSDHHLKVETKMDDQVHIIVLQDEQKSLGLDMMHHVAQWNATSWSVDESMFNLAQLRHDLQTGHAVYQGKRQFQGQDVYDIGYPDGTILMLDMHYMPINVLSPAQSMKPVYTTLQWLSPTQVPASTWDMQIPADYHMGQLPARP</sequence>
<keyword evidence="1" id="KW-0472">Membrane</keyword>
<organism evidence="2 3">
    <name type="scientific">Tengunoibacter tsumagoiensis</name>
    <dbReference type="NCBI Taxonomy" id="2014871"/>
    <lineage>
        <taxon>Bacteria</taxon>
        <taxon>Bacillati</taxon>
        <taxon>Chloroflexota</taxon>
        <taxon>Ktedonobacteria</taxon>
        <taxon>Ktedonobacterales</taxon>
        <taxon>Dictyobacteraceae</taxon>
        <taxon>Tengunoibacter</taxon>
    </lineage>
</organism>
<accession>A0A402A4Z7</accession>
<dbReference type="AlphaFoldDB" id="A0A402A4Z7"/>
<dbReference type="OrthoDB" id="146671at2"/>
<name>A0A402A4Z7_9CHLR</name>